<evidence type="ECO:0000313" key="1">
    <source>
        <dbReference type="EMBL" id="KAF7809466.1"/>
    </source>
</evidence>
<keyword evidence="2" id="KW-1185">Reference proteome</keyword>
<accession>A0A834W8I3</accession>
<sequence>MASARPYESYKLEDTTMSFITSAA</sequence>
<evidence type="ECO:0000313" key="2">
    <source>
        <dbReference type="Proteomes" id="UP000634136"/>
    </source>
</evidence>
<proteinExistence type="predicted"/>
<dbReference type="AlphaFoldDB" id="A0A834W8I3"/>
<protein>
    <submittedName>
        <fullName evidence="1">Uncharacterized protein</fullName>
    </submittedName>
</protein>
<dbReference type="Proteomes" id="UP000634136">
    <property type="component" value="Unassembled WGS sequence"/>
</dbReference>
<organism evidence="1 2">
    <name type="scientific">Senna tora</name>
    <dbReference type="NCBI Taxonomy" id="362788"/>
    <lineage>
        <taxon>Eukaryota</taxon>
        <taxon>Viridiplantae</taxon>
        <taxon>Streptophyta</taxon>
        <taxon>Embryophyta</taxon>
        <taxon>Tracheophyta</taxon>
        <taxon>Spermatophyta</taxon>
        <taxon>Magnoliopsida</taxon>
        <taxon>eudicotyledons</taxon>
        <taxon>Gunneridae</taxon>
        <taxon>Pentapetalae</taxon>
        <taxon>rosids</taxon>
        <taxon>fabids</taxon>
        <taxon>Fabales</taxon>
        <taxon>Fabaceae</taxon>
        <taxon>Caesalpinioideae</taxon>
        <taxon>Cassia clade</taxon>
        <taxon>Senna</taxon>
    </lineage>
</organism>
<gene>
    <name evidence="1" type="ORF">G2W53_036209</name>
</gene>
<reference evidence="1" key="1">
    <citation type="submission" date="2020-09" db="EMBL/GenBank/DDBJ databases">
        <title>Genome-Enabled Discovery of Anthraquinone Biosynthesis in Senna tora.</title>
        <authorList>
            <person name="Kang S.-H."/>
            <person name="Pandey R.P."/>
            <person name="Lee C.-M."/>
            <person name="Sim J.-S."/>
            <person name="Jeong J.-T."/>
            <person name="Choi B.-S."/>
            <person name="Jung M."/>
            <person name="Ginzburg D."/>
            <person name="Zhao K."/>
            <person name="Won S.Y."/>
            <person name="Oh T.-J."/>
            <person name="Yu Y."/>
            <person name="Kim N.-H."/>
            <person name="Lee O.R."/>
            <person name="Lee T.-H."/>
            <person name="Bashyal P."/>
            <person name="Kim T.-S."/>
            <person name="Lee W.-H."/>
            <person name="Kawkins C."/>
            <person name="Kim C.-K."/>
            <person name="Kim J.S."/>
            <person name="Ahn B.O."/>
            <person name="Rhee S.Y."/>
            <person name="Sohng J.K."/>
        </authorList>
    </citation>
    <scope>NUCLEOTIDE SEQUENCE</scope>
    <source>
        <tissue evidence="1">Leaf</tissue>
    </source>
</reference>
<comment type="caution">
    <text evidence="1">The sequence shown here is derived from an EMBL/GenBank/DDBJ whole genome shotgun (WGS) entry which is preliminary data.</text>
</comment>
<name>A0A834W8I3_9FABA</name>
<dbReference type="EMBL" id="JAAIUW010000011">
    <property type="protein sequence ID" value="KAF7809466.1"/>
    <property type="molecule type" value="Genomic_DNA"/>
</dbReference>